<name>A0ABU9XPU3_9SPHN</name>
<dbReference type="Proteomes" id="UP001404104">
    <property type="component" value="Unassembled WGS sequence"/>
</dbReference>
<organism evidence="1 2">
    <name type="scientific">Sphingomonas qilianensis</name>
    <dbReference type="NCBI Taxonomy" id="1736690"/>
    <lineage>
        <taxon>Bacteria</taxon>
        <taxon>Pseudomonadati</taxon>
        <taxon>Pseudomonadota</taxon>
        <taxon>Alphaproteobacteria</taxon>
        <taxon>Sphingomonadales</taxon>
        <taxon>Sphingomonadaceae</taxon>
        <taxon>Sphingomonas</taxon>
    </lineage>
</organism>
<protein>
    <submittedName>
        <fullName evidence="1">Uncharacterized protein</fullName>
    </submittedName>
</protein>
<evidence type="ECO:0000313" key="2">
    <source>
        <dbReference type="Proteomes" id="UP001404104"/>
    </source>
</evidence>
<evidence type="ECO:0000313" key="1">
    <source>
        <dbReference type="EMBL" id="MEN2785851.1"/>
    </source>
</evidence>
<gene>
    <name evidence="1" type="ORF">ABC969_05380</name>
</gene>
<keyword evidence="2" id="KW-1185">Reference proteome</keyword>
<proteinExistence type="predicted"/>
<comment type="caution">
    <text evidence="1">The sequence shown here is derived from an EMBL/GenBank/DDBJ whole genome shotgun (WGS) entry which is preliminary data.</text>
</comment>
<accession>A0ABU9XPU3</accession>
<reference evidence="1 2" key="1">
    <citation type="submission" date="2024-05" db="EMBL/GenBank/DDBJ databases">
        <authorList>
            <person name="Liu Q."/>
            <person name="Xin Y.-H."/>
        </authorList>
    </citation>
    <scope>NUCLEOTIDE SEQUENCE [LARGE SCALE GENOMIC DNA]</scope>
    <source>
        <strain evidence="1 2">CGMCC 1.15349</strain>
    </source>
</reference>
<sequence>MTDDLEGRTFADVSAAVADAIRQIRCMLSLEIVEFGQIALDRAIDIRCPDGSARRIDFSDAVKVLAHVA</sequence>
<dbReference type="EMBL" id="JBDIMF010000001">
    <property type="protein sequence ID" value="MEN2785851.1"/>
    <property type="molecule type" value="Genomic_DNA"/>
</dbReference>